<keyword evidence="9" id="KW-1185">Reference proteome</keyword>
<evidence type="ECO:0000256" key="8">
    <source>
        <dbReference type="ARBA" id="ARBA00023121"/>
    </source>
</evidence>
<proteinExistence type="inferred from homology"/>
<dbReference type="AlphaFoldDB" id="A0A158R5W9"/>
<comment type="subcellular location">
    <subcellularLocation>
        <location evidence="1">Secreted</location>
    </subcellularLocation>
</comment>
<evidence type="ECO:0000256" key="7">
    <source>
        <dbReference type="ARBA" id="ARBA00023072"/>
    </source>
</evidence>
<evidence type="ECO:0000313" key="9">
    <source>
        <dbReference type="Proteomes" id="UP000046393"/>
    </source>
</evidence>
<evidence type="ECO:0000256" key="1">
    <source>
        <dbReference type="ARBA" id="ARBA00004613"/>
    </source>
</evidence>
<sequence length="136" mass="16368">ISNFYVELTAEEKGLLKESFKQYWLTEDSKIFDELKSKDENLYKKVTALRSWLMQQYEKVNNEVKAFLKEIYSTFYEDRGKQLKMKQIRLKMRELYDKYNNELSNEAKQNIKETMPAVHAIFEGILLCYLISKRNV</sequence>
<reference evidence="10" key="1">
    <citation type="submission" date="2016-04" db="UniProtKB">
        <authorList>
            <consortium name="WormBaseParasite"/>
        </authorList>
    </citation>
    <scope>IDENTIFICATION</scope>
</reference>
<evidence type="ECO:0000256" key="6">
    <source>
        <dbReference type="ARBA" id="ARBA00023054"/>
    </source>
</evidence>
<comment type="similarity">
    <text evidence="2">Belongs to the fatty-acid and retinol-binding protein (FARBP) family.</text>
</comment>
<organism evidence="9 10">
    <name type="scientific">Syphacia muris</name>
    <dbReference type="NCBI Taxonomy" id="451379"/>
    <lineage>
        <taxon>Eukaryota</taxon>
        <taxon>Metazoa</taxon>
        <taxon>Ecdysozoa</taxon>
        <taxon>Nematoda</taxon>
        <taxon>Chromadorea</taxon>
        <taxon>Rhabditida</taxon>
        <taxon>Spirurina</taxon>
        <taxon>Oxyuridomorpha</taxon>
        <taxon>Oxyuroidea</taxon>
        <taxon>Oxyuridae</taxon>
        <taxon>Syphacia</taxon>
    </lineage>
</organism>
<dbReference type="Gene3D" id="1.20.120.1100">
    <property type="match status" value="1"/>
</dbReference>
<keyword evidence="5" id="KW-0845">Vitamin A</keyword>
<dbReference type="GO" id="GO:0016918">
    <property type="term" value="F:retinal binding"/>
    <property type="evidence" value="ECO:0007669"/>
    <property type="project" value="UniProtKB-KW"/>
</dbReference>
<evidence type="ECO:0000256" key="5">
    <source>
        <dbReference type="ARBA" id="ARBA00022893"/>
    </source>
</evidence>
<dbReference type="WBParaSite" id="SMUV_0000848401-mRNA-1">
    <property type="protein sequence ID" value="SMUV_0000848401-mRNA-1"/>
    <property type="gene ID" value="SMUV_0000848401"/>
</dbReference>
<protein>
    <submittedName>
        <fullName evidence="10">Fatty-acid and retinol-binding protein 1</fullName>
    </submittedName>
</protein>
<dbReference type="GO" id="GO:0019841">
    <property type="term" value="F:retinol binding"/>
    <property type="evidence" value="ECO:0007669"/>
    <property type="project" value="UniProtKB-KW"/>
</dbReference>
<evidence type="ECO:0000256" key="4">
    <source>
        <dbReference type="ARBA" id="ARBA00022729"/>
    </source>
</evidence>
<name>A0A158R5W9_9BILA</name>
<keyword evidence="6" id="KW-0175">Coiled coil</keyword>
<dbReference type="InterPro" id="IPR008632">
    <property type="entry name" value="Gp-FAR-1"/>
</dbReference>
<dbReference type="Pfam" id="PF05823">
    <property type="entry name" value="Gp-FAR-1"/>
    <property type="match status" value="1"/>
</dbReference>
<keyword evidence="3" id="KW-0964">Secreted</keyword>
<evidence type="ECO:0000256" key="2">
    <source>
        <dbReference type="ARBA" id="ARBA00006648"/>
    </source>
</evidence>
<evidence type="ECO:0000256" key="3">
    <source>
        <dbReference type="ARBA" id="ARBA00022525"/>
    </source>
</evidence>
<accession>A0A158R5W9</accession>
<dbReference type="Proteomes" id="UP000046393">
    <property type="component" value="Unplaced"/>
</dbReference>
<keyword evidence="7" id="KW-0683">Retinol-binding</keyword>
<dbReference type="GO" id="GO:0005576">
    <property type="term" value="C:extracellular region"/>
    <property type="evidence" value="ECO:0007669"/>
    <property type="project" value="UniProtKB-SubCell"/>
</dbReference>
<evidence type="ECO:0000313" key="10">
    <source>
        <dbReference type="WBParaSite" id="SMUV_0000848401-mRNA-1"/>
    </source>
</evidence>
<keyword evidence="4" id="KW-0732">Signal</keyword>
<keyword evidence="8" id="KW-0446">Lipid-binding</keyword>